<evidence type="ECO:0000256" key="8">
    <source>
        <dbReference type="ARBA" id="ARBA00023136"/>
    </source>
</evidence>
<feature type="transmembrane region" description="Helical" evidence="9">
    <location>
        <begin position="176"/>
        <end position="198"/>
    </location>
</feature>
<dbReference type="PIRSF" id="PIRSF001294">
    <property type="entry name" value="K_ATPaseA"/>
    <property type="match status" value="1"/>
</dbReference>
<evidence type="ECO:0000256" key="3">
    <source>
        <dbReference type="ARBA" id="ARBA00022538"/>
    </source>
</evidence>
<comment type="caution">
    <text evidence="10">The sequence shown here is derived from an EMBL/GenBank/DDBJ whole genome shotgun (WGS) entry which is preliminary data.</text>
</comment>
<keyword evidence="4 9" id="KW-0812">Transmembrane</keyword>
<dbReference type="GO" id="GO:0008556">
    <property type="term" value="F:P-type potassium transmembrane transporter activity"/>
    <property type="evidence" value="ECO:0007669"/>
    <property type="project" value="InterPro"/>
</dbReference>
<feature type="transmembrane region" description="Helical" evidence="9">
    <location>
        <begin position="61"/>
        <end position="80"/>
    </location>
</feature>
<dbReference type="PANTHER" id="PTHR30607:SF2">
    <property type="entry name" value="POTASSIUM-TRANSPORTING ATPASE POTASSIUM-BINDING SUBUNIT"/>
    <property type="match status" value="1"/>
</dbReference>
<evidence type="ECO:0000313" key="11">
    <source>
        <dbReference type="Proteomes" id="UP000248544"/>
    </source>
</evidence>
<keyword evidence="5 9" id="KW-0630">Potassium</keyword>
<comment type="similarity">
    <text evidence="9">Belongs to the KdpA family.</text>
</comment>
<comment type="caution">
    <text evidence="9">Lacks conserved residue(s) required for the propagation of feature annotation.</text>
</comment>
<evidence type="ECO:0000256" key="6">
    <source>
        <dbReference type="ARBA" id="ARBA00022989"/>
    </source>
</evidence>
<dbReference type="PANTHER" id="PTHR30607">
    <property type="entry name" value="POTASSIUM-TRANSPORTING ATPASE A CHAIN"/>
    <property type="match status" value="1"/>
</dbReference>
<dbReference type="AlphaFoldDB" id="A0A2W2I7V6"/>
<dbReference type="GO" id="GO:0030955">
    <property type="term" value="F:potassium ion binding"/>
    <property type="evidence" value="ECO:0007669"/>
    <property type="project" value="UniProtKB-UniRule"/>
</dbReference>
<evidence type="ECO:0000256" key="7">
    <source>
        <dbReference type="ARBA" id="ARBA00023065"/>
    </source>
</evidence>
<accession>A0A2W2I7V6</accession>
<evidence type="ECO:0000256" key="9">
    <source>
        <dbReference type="HAMAP-Rule" id="MF_00275"/>
    </source>
</evidence>
<feature type="transmembrane region" description="Helical" evidence="9">
    <location>
        <begin position="415"/>
        <end position="433"/>
    </location>
</feature>
<dbReference type="InterPro" id="IPR004623">
    <property type="entry name" value="KdpA"/>
</dbReference>
<comment type="subcellular location">
    <subcellularLocation>
        <location evidence="9">Cell membrane</location>
        <topology evidence="9">Multi-pass membrane protein</topology>
    </subcellularLocation>
</comment>
<comment type="subunit">
    <text evidence="9">The system is composed of three essential subunits: KdpA, KdpB and KdpC.</text>
</comment>
<dbReference type="RefSeq" id="WP_111167678.1">
    <property type="nucleotide sequence ID" value="NZ_POUA01000095.1"/>
</dbReference>
<feature type="transmembrane region" description="Helical" evidence="9">
    <location>
        <begin position="480"/>
        <end position="503"/>
    </location>
</feature>
<dbReference type="HAMAP" id="MF_00275">
    <property type="entry name" value="KdpA"/>
    <property type="match status" value="1"/>
</dbReference>
<keyword evidence="6 9" id="KW-1133">Transmembrane helix</keyword>
<sequence>MGTATAGALFVASLILALALVHRPLGDHMYRVYTTTRHLAAERLIYRLLGVNADAEQRWSAYARGVLAFSVVSILFLYGLQRLQDKLFLSLGMDPVPDHVAWNTAVSFVTNTNWQAYSGESTMGHLTQMAGLAVQNFVSAAVGMAVAMALVRGFARNRTDNLGNFWVDLVRGTVRILLPIAFVGALVLVAGGLVQNFAAPQEIATLTGGAQSVTGGPVASQEVIKELGTNGGGFYNVNSAHPFENATSWTNWFEIFLILVLPFSLPRTFGRMVGQKRQGNAVLAVMAVLALASVTLTNVFELTGNATVPQAVGAAMEGKEVRFGVANSATFGAATTLTSTGAVDSFHDSYTPLGGMMVMFNMMLGEVAPGGVGAGLYGMLVLAVITVFVAGLMVGRTPEYLGKRIGAREIKLASLYFLVTPILVLTGTALAMGNADGLAGMLNTGPHGFSEVLYAFTSASNNNGSAFGGLTVNTPWYDTALGLCMALGRFLPIIFVLALAGSLARQAPVPESAGTLPTHRPQFVGMVVGVTLILIALTFLPALALGPLAEGLS</sequence>
<evidence type="ECO:0000256" key="2">
    <source>
        <dbReference type="ARBA" id="ARBA00022475"/>
    </source>
</evidence>
<proteinExistence type="inferred from homology"/>
<feature type="transmembrane region" description="Helical" evidence="9">
    <location>
        <begin position="249"/>
        <end position="269"/>
    </location>
</feature>
<evidence type="ECO:0000256" key="1">
    <source>
        <dbReference type="ARBA" id="ARBA00022448"/>
    </source>
</evidence>
<feature type="transmembrane region" description="Helical" evidence="9">
    <location>
        <begin position="137"/>
        <end position="155"/>
    </location>
</feature>
<feature type="transmembrane region" description="Helical" evidence="9">
    <location>
        <begin position="281"/>
        <end position="300"/>
    </location>
</feature>
<dbReference type="GO" id="GO:0005886">
    <property type="term" value="C:plasma membrane"/>
    <property type="evidence" value="ECO:0007669"/>
    <property type="project" value="UniProtKB-SubCell"/>
</dbReference>
<keyword evidence="7 9" id="KW-0406">Ion transport</keyword>
<dbReference type="Proteomes" id="UP000248544">
    <property type="component" value="Unassembled WGS sequence"/>
</dbReference>
<feature type="transmembrane region" description="Helical" evidence="9">
    <location>
        <begin position="374"/>
        <end position="394"/>
    </location>
</feature>
<keyword evidence="1 9" id="KW-0813">Transport</keyword>
<reference evidence="10 11" key="1">
    <citation type="submission" date="2018-01" db="EMBL/GenBank/DDBJ databases">
        <title>Draft genome sequence of Sphaerisporangium sp. 7K107.</title>
        <authorList>
            <person name="Sahin N."/>
            <person name="Saygin H."/>
            <person name="Ay H."/>
        </authorList>
    </citation>
    <scope>NUCLEOTIDE SEQUENCE [LARGE SCALE GENOMIC DNA]</scope>
    <source>
        <strain evidence="10 11">7K107</strain>
    </source>
</reference>
<evidence type="ECO:0000256" key="5">
    <source>
        <dbReference type="ARBA" id="ARBA00022958"/>
    </source>
</evidence>
<keyword evidence="3 9" id="KW-0633">Potassium transport</keyword>
<feature type="transmembrane region" description="Helical" evidence="9">
    <location>
        <begin position="523"/>
        <end position="544"/>
    </location>
</feature>
<keyword evidence="8 9" id="KW-0472">Membrane</keyword>
<gene>
    <name evidence="9" type="primary">kdpA</name>
    <name evidence="10" type="ORF">C1I98_14355</name>
</gene>
<dbReference type="NCBIfam" id="TIGR00680">
    <property type="entry name" value="kdpA"/>
    <property type="match status" value="1"/>
</dbReference>
<protein>
    <recommendedName>
        <fullName evidence="9">Potassium-transporting ATPase potassium-binding subunit</fullName>
    </recommendedName>
    <alternativeName>
        <fullName evidence="9">ATP phosphohydrolase [potassium-transporting] A chain</fullName>
    </alternativeName>
    <alternativeName>
        <fullName evidence="9">Potassium-binding and translocating subunit A</fullName>
    </alternativeName>
    <alternativeName>
        <fullName evidence="9">Potassium-translocating ATPase A chain</fullName>
    </alternativeName>
</protein>
<evidence type="ECO:0000256" key="4">
    <source>
        <dbReference type="ARBA" id="ARBA00022692"/>
    </source>
</evidence>
<dbReference type="Pfam" id="PF03814">
    <property type="entry name" value="KdpA"/>
    <property type="match status" value="1"/>
</dbReference>
<comment type="function">
    <text evidence="9">Part of the high-affinity ATP-driven potassium transport (or Kdp) system, which catalyzes the hydrolysis of ATP coupled with the electrogenic transport of potassium into the cytoplasm. This subunit binds the extracellular potassium ions and delivers the ions to the membrane domain of KdpB through an intramembrane tunnel.</text>
</comment>
<keyword evidence="11" id="KW-1185">Reference proteome</keyword>
<name>A0A2W2I7V6_9ACTN</name>
<keyword evidence="2 9" id="KW-1003">Cell membrane</keyword>
<evidence type="ECO:0000313" key="10">
    <source>
        <dbReference type="EMBL" id="PZG46554.1"/>
    </source>
</evidence>
<organism evidence="10 11">
    <name type="scientific">Spongiactinospora gelatinilytica</name>
    <dbReference type="NCBI Taxonomy" id="2666298"/>
    <lineage>
        <taxon>Bacteria</taxon>
        <taxon>Bacillati</taxon>
        <taxon>Actinomycetota</taxon>
        <taxon>Actinomycetes</taxon>
        <taxon>Streptosporangiales</taxon>
        <taxon>Streptosporangiaceae</taxon>
        <taxon>Spongiactinospora</taxon>
    </lineage>
</organism>
<dbReference type="EMBL" id="POUA01000095">
    <property type="protein sequence ID" value="PZG46554.1"/>
    <property type="molecule type" value="Genomic_DNA"/>
</dbReference>